<keyword evidence="3" id="KW-1185">Reference proteome</keyword>
<feature type="region of interest" description="Disordered" evidence="1">
    <location>
        <begin position="1"/>
        <end position="49"/>
    </location>
</feature>
<dbReference type="Proteomes" id="UP000799757">
    <property type="component" value="Unassembled WGS sequence"/>
</dbReference>
<feature type="region of interest" description="Disordered" evidence="1">
    <location>
        <begin position="135"/>
        <end position="166"/>
    </location>
</feature>
<feature type="compositionally biased region" description="Polar residues" evidence="1">
    <location>
        <begin position="182"/>
        <end position="192"/>
    </location>
</feature>
<dbReference type="OrthoDB" id="3794317at2759"/>
<evidence type="ECO:0000313" key="2">
    <source>
        <dbReference type="EMBL" id="KAF2799352.1"/>
    </source>
</evidence>
<feature type="compositionally biased region" description="Polar residues" evidence="1">
    <location>
        <begin position="38"/>
        <end position="49"/>
    </location>
</feature>
<gene>
    <name evidence="2" type="ORF">K505DRAFT_371071</name>
</gene>
<feature type="region of interest" description="Disordered" evidence="1">
    <location>
        <begin position="55"/>
        <end position="74"/>
    </location>
</feature>
<name>A0A6A6XSB0_9PLEO</name>
<sequence>MFQLGTPFNDTAINPILPSMGQGDYGQEQGQFDGDYISSDQDPTFSPAGSNLFGLDAYPDDDDDDSKVTSATSSNISTPDFGGYNFGSSFSSSEYLPIPGPATLHLDPIQLQHLSYPDTQLARPPIVRSATNTPSSTYFHRPSHTHQSCRIQQPYHRRSLSQSDADRISSTIGPTFVREVQSQFRSLSSNPSGHKAKKSKLGTATHQKAGGRGRSLEPGGNRGRTNGPTSTPKTDTAIGMSMQIAGPGHIYGQSHDRSRGSRSGDPQFRHMSYDTQLAESPRIIEIGAMAVMRSISMSQKFDDNEEKGENGKDHHGMLLQKLDEMEDCLKQELGYCEKGLKGCEMIREALVNKNEGEEENEEEKTMGDCESMYISIPNMEECAPNTVPSETFWGRDTYTDMDTNQPANAEEEYIFELLMSDPSAIEFRTEGN</sequence>
<feature type="compositionally biased region" description="Polar residues" evidence="1">
    <location>
        <begin position="1"/>
        <end position="12"/>
    </location>
</feature>
<protein>
    <submittedName>
        <fullName evidence="2">Uncharacterized protein</fullName>
    </submittedName>
</protein>
<feature type="compositionally biased region" description="Polar residues" evidence="1">
    <location>
        <begin position="223"/>
        <end position="234"/>
    </location>
</feature>
<dbReference type="EMBL" id="MU001766">
    <property type="protein sequence ID" value="KAF2799352.1"/>
    <property type="molecule type" value="Genomic_DNA"/>
</dbReference>
<organism evidence="2 3">
    <name type="scientific">Melanomma pulvis-pyrius CBS 109.77</name>
    <dbReference type="NCBI Taxonomy" id="1314802"/>
    <lineage>
        <taxon>Eukaryota</taxon>
        <taxon>Fungi</taxon>
        <taxon>Dikarya</taxon>
        <taxon>Ascomycota</taxon>
        <taxon>Pezizomycotina</taxon>
        <taxon>Dothideomycetes</taxon>
        <taxon>Pleosporomycetidae</taxon>
        <taxon>Pleosporales</taxon>
        <taxon>Melanommataceae</taxon>
        <taxon>Melanomma</taxon>
    </lineage>
</organism>
<evidence type="ECO:0000256" key="1">
    <source>
        <dbReference type="SAM" id="MobiDB-lite"/>
    </source>
</evidence>
<dbReference type="AlphaFoldDB" id="A0A6A6XSB0"/>
<reference evidence="2" key="1">
    <citation type="journal article" date="2020" name="Stud. Mycol.">
        <title>101 Dothideomycetes genomes: a test case for predicting lifestyles and emergence of pathogens.</title>
        <authorList>
            <person name="Haridas S."/>
            <person name="Albert R."/>
            <person name="Binder M."/>
            <person name="Bloem J."/>
            <person name="Labutti K."/>
            <person name="Salamov A."/>
            <person name="Andreopoulos B."/>
            <person name="Baker S."/>
            <person name="Barry K."/>
            <person name="Bills G."/>
            <person name="Bluhm B."/>
            <person name="Cannon C."/>
            <person name="Castanera R."/>
            <person name="Culley D."/>
            <person name="Daum C."/>
            <person name="Ezra D."/>
            <person name="Gonzalez J."/>
            <person name="Henrissat B."/>
            <person name="Kuo A."/>
            <person name="Liang C."/>
            <person name="Lipzen A."/>
            <person name="Lutzoni F."/>
            <person name="Magnuson J."/>
            <person name="Mondo S."/>
            <person name="Nolan M."/>
            <person name="Ohm R."/>
            <person name="Pangilinan J."/>
            <person name="Park H.-J."/>
            <person name="Ramirez L."/>
            <person name="Alfaro M."/>
            <person name="Sun H."/>
            <person name="Tritt A."/>
            <person name="Yoshinaga Y."/>
            <person name="Zwiers L.-H."/>
            <person name="Turgeon B."/>
            <person name="Goodwin S."/>
            <person name="Spatafora J."/>
            <person name="Crous P."/>
            <person name="Grigoriev I."/>
        </authorList>
    </citation>
    <scope>NUCLEOTIDE SEQUENCE</scope>
    <source>
        <strain evidence="2">CBS 109.77</strain>
    </source>
</reference>
<feature type="region of interest" description="Disordered" evidence="1">
    <location>
        <begin position="182"/>
        <end position="267"/>
    </location>
</feature>
<accession>A0A6A6XSB0</accession>
<proteinExistence type="predicted"/>
<evidence type="ECO:0000313" key="3">
    <source>
        <dbReference type="Proteomes" id="UP000799757"/>
    </source>
</evidence>